<comment type="caution">
    <text evidence="1">The sequence shown here is derived from an EMBL/GenBank/DDBJ whole genome shotgun (WGS) entry which is preliminary data.</text>
</comment>
<proteinExistence type="predicted"/>
<protein>
    <submittedName>
        <fullName evidence="1">Uncharacterized protein</fullName>
    </submittedName>
</protein>
<organism evidence="1 2">
    <name type="scientific">Melastoma candidum</name>
    <dbReference type="NCBI Taxonomy" id="119954"/>
    <lineage>
        <taxon>Eukaryota</taxon>
        <taxon>Viridiplantae</taxon>
        <taxon>Streptophyta</taxon>
        <taxon>Embryophyta</taxon>
        <taxon>Tracheophyta</taxon>
        <taxon>Spermatophyta</taxon>
        <taxon>Magnoliopsida</taxon>
        <taxon>eudicotyledons</taxon>
        <taxon>Gunneridae</taxon>
        <taxon>Pentapetalae</taxon>
        <taxon>rosids</taxon>
        <taxon>malvids</taxon>
        <taxon>Myrtales</taxon>
        <taxon>Melastomataceae</taxon>
        <taxon>Melastomatoideae</taxon>
        <taxon>Melastomateae</taxon>
        <taxon>Melastoma</taxon>
    </lineage>
</organism>
<accession>A0ACB9N210</accession>
<dbReference type="Proteomes" id="UP001057402">
    <property type="component" value="Chromosome 8"/>
</dbReference>
<reference evidence="2" key="1">
    <citation type="journal article" date="2023" name="Front. Plant Sci.">
        <title>Chromosomal-level genome assembly of Melastoma candidum provides insights into trichome evolution.</title>
        <authorList>
            <person name="Zhong Y."/>
            <person name="Wu W."/>
            <person name="Sun C."/>
            <person name="Zou P."/>
            <person name="Liu Y."/>
            <person name="Dai S."/>
            <person name="Zhou R."/>
        </authorList>
    </citation>
    <scope>NUCLEOTIDE SEQUENCE [LARGE SCALE GENOMIC DNA]</scope>
</reference>
<keyword evidence="2" id="KW-1185">Reference proteome</keyword>
<name>A0ACB9N210_9MYRT</name>
<sequence>MNEEALLAADDEDDYGGSDDDELSCFRGLVLDLAYRPVNVVCWRRAICLEFMENADMLEYYDQTVNSPSGSFYIPAVLRVP</sequence>
<evidence type="ECO:0000313" key="1">
    <source>
        <dbReference type="EMBL" id="KAI4330597.1"/>
    </source>
</evidence>
<evidence type="ECO:0000313" key="2">
    <source>
        <dbReference type="Proteomes" id="UP001057402"/>
    </source>
</evidence>
<gene>
    <name evidence="1" type="ORF">MLD38_028872</name>
</gene>
<dbReference type="EMBL" id="CM042887">
    <property type="protein sequence ID" value="KAI4330597.1"/>
    <property type="molecule type" value="Genomic_DNA"/>
</dbReference>